<dbReference type="PANTHER" id="PTHR42792">
    <property type="entry name" value="FLAGELLIN"/>
    <property type="match status" value="1"/>
</dbReference>
<evidence type="ECO:0000313" key="7">
    <source>
        <dbReference type="Proteomes" id="UP000253759"/>
    </source>
</evidence>
<sequence length="433" mass="44528">MSNITLSAGVRQNLLSLQSTADMMASTQNRLATGKRVNSAIDNPTNFFTAQTLNGRASELSNLMDSMSNSIKTIEAADNGIKAITKLVESAQSTARQALQNAESQTTMIEGAGLITPSGTGGTSKAQAENQSLSAIGFDTGDTLTVTTSKDGVDQTFTFTMGTTTNADGSPVSTVKDLVGAINASGVASASVTDNGKFKLTTTSDKELSVSVSSADASDSSTEVDAAAGLGLTNITAGDVTRTFTDGAAAGDADVLTLASTAAGSSVNNDKLVAQFNDILSEIDKLAGDADYNGINLLKSGNTLKIAFNEKTGTAKSEMTLNGIDTTSSGLDLTAATSLDATEAESRLEKLSGALRTLRETSSSLGSNLSTVQARKDFTNNMINTLETGADNLVLADTNKEAANLLALQTRQQLSSTALSMASQADQAVLRLF</sequence>
<accession>A0A369WA58</accession>
<dbReference type="OrthoDB" id="9808068at2"/>
<feature type="domain" description="Flagellin C-terminal" evidence="5">
    <location>
        <begin position="350"/>
        <end position="433"/>
    </location>
</feature>
<dbReference type="EMBL" id="QQNH01000002">
    <property type="protein sequence ID" value="RDE10250.1"/>
    <property type="molecule type" value="Genomic_DNA"/>
</dbReference>
<protein>
    <recommendedName>
        <fullName evidence="3">Flagellin</fullName>
    </recommendedName>
</protein>
<dbReference type="Pfam" id="PF00669">
    <property type="entry name" value="Flagellin_N"/>
    <property type="match status" value="1"/>
</dbReference>
<keyword evidence="2 3" id="KW-0975">Bacterial flagellum</keyword>
<proteinExistence type="inferred from homology"/>
<evidence type="ECO:0000259" key="4">
    <source>
        <dbReference type="Pfam" id="PF00669"/>
    </source>
</evidence>
<dbReference type="AlphaFoldDB" id="A0A369WA58"/>
<keyword evidence="3" id="KW-0964">Secreted</keyword>
<comment type="similarity">
    <text evidence="1 3">Belongs to the bacterial flagellin family.</text>
</comment>
<keyword evidence="6" id="KW-0966">Cell projection</keyword>
<comment type="caution">
    <text evidence="6">The sequence shown here is derived from an EMBL/GenBank/DDBJ whole genome shotgun (WGS) entry which is preliminary data.</text>
</comment>
<keyword evidence="7" id="KW-1185">Reference proteome</keyword>
<dbReference type="GO" id="GO:0005576">
    <property type="term" value="C:extracellular region"/>
    <property type="evidence" value="ECO:0007669"/>
    <property type="project" value="UniProtKB-SubCell"/>
</dbReference>
<evidence type="ECO:0000256" key="2">
    <source>
        <dbReference type="ARBA" id="ARBA00023143"/>
    </source>
</evidence>
<comment type="function">
    <text evidence="3">Flagellin is the subunit protein which polymerizes to form the filaments of bacterial flagella.</text>
</comment>
<dbReference type="Pfam" id="PF00700">
    <property type="entry name" value="Flagellin_C"/>
    <property type="match status" value="1"/>
</dbReference>
<dbReference type="GO" id="GO:0005198">
    <property type="term" value="F:structural molecule activity"/>
    <property type="evidence" value="ECO:0007669"/>
    <property type="project" value="UniProtKB-UniRule"/>
</dbReference>
<reference evidence="7" key="1">
    <citation type="submission" date="2018-07" db="EMBL/GenBank/DDBJ databases">
        <authorList>
            <person name="Liu B.-T."/>
            <person name="Du Z."/>
        </authorList>
    </citation>
    <scope>NUCLEOTIDE SEQUENCE [LARGE SCALE GENOMIC DNA]</scope>
    <source>
        <strain evidence="7">XYN52</strain>
    </source>
</reference>
<dbReference type="GO" id="GO:0009288">
    <property type="term" value="C:bacterial-type flagellum"/>
    <property type="evidence" value="ECO:0007669"/>
    <property type="project" value="UniProtKB-SubCell"/>
</dbReference>
<dbReference type="Gene3D" id="1.20.1330.10">
    <property type="entry name" value="f41 fragment of flagellin, N-terminal domain"/>
    <property type="match status" value="1"/>
</dbReference>
<evidence type="ECO:0000256" key="1">
    <source>
        <dbReference type="ARBA" id="ARBA00005709"/>
    </source>
</evidence>
<keyword evidence="6" id="KW-0969">Cilium</keyword>
<organism evidence="6 7">
    <name type="scientific">Pelagibacterium lacus</name>
    <dbReference type="NCBI Taxonomy" id="2282655"/>
    <lineage>
        <taxon>Bacteria</taxon>
        <taxon>Pseudomonadati</taxon>
        <taxon>Pseudomonadota</taxon>
        <taxon>Alphaproteobacteria</taxon>
        <taxon>Hyphomicrobiales</taxon>
        <taxon>Devosiaceae</taxon>
        <taxon>Pelagibacterium</taxon>
    </lineage>
</organism>
<dbReference type="InterPro" id="IPR001029">
    <property type="entry name" value="Flagellin_N"/>
</dbReference>
<dbReference type="PANTHER" id="PTHR42792:SF2">
    <property type="entry name" value="FLAGELLIN"/>
    <property type="match status" value="1"/>
</dbReference>
<feature type="domain" description="Flagellin N-terminal" evidence="4">
    <location>
        <begin position="13"/>
        <end position="106"/>
    </location>
</feature>
<evidence type="ECO:0000259" key="5">
    <source>
        <dbReference type="Pfam" id="PF00700"/>
    </source>
</evidence>
<name>A0A369WA58_9HYPH</name>
<dbReference type="InterPro" id="IPR046358">
    <property type="entry name" value="Flagellin_C"/>
</dbReference>
<keyword evidence="6" id="KW-0282">Flagellum</keyword>
<dbReference type="SUPFAM" id="SSF64518">
    <property type="entry name" value="Phase 1 flagellin"/>
    <property type="match status" value="2"/>
</dbReference>
<dbReference type="RefSeq" id="WP_114644546.1">
    <property type="nucleotide sequence ID" value="NZ_QQNH01000002.1"/>
</dbReference>
<dbReference type="InterPro" id="IPR001492">
    <property type="entry name" value="Flagellin"/>
</dbReference>
<comment type="subcellular location">
    <subcellularLocation>
        <location evidence="3">Secreted</location>
    </subcellularLocation>
    <subcellularLocation>
        <location evidence="3">Bacterial flagellum</location>
    </subcellularLocation>
</comment>
<evidence type="ECO:0000313" key="6">
    <source>
        <dbReference type="EMBL" id="RDE10250.1"/>
    </source>
</evidence>
<dbReference type="Proteomes" id="UP000253759">
    <property type="component" value="Unassembled WGS sequence"/>
</dbReference>
<gene>
    <name evidence="6" type="ORF">DVH29_02350</name>
</gene>
<evidence type="ECO:0000256" key="3">
    <source>
        <dbReference type="RuleBase" id="RU362073"/>
    </source>
</evidence>